<accession>A0A4Y2FEX7</accession>
<name>A0A4Y2FEX7_ARAVE</name>
<keyword evidence="1" id="KW-0175">Coiled coil</keyword>
<dbReference type="PANTHER" id="PTHR46954:SF1">
    <property type="entry name" value="C2H2-TYPE DOMAIN-CONTAINING PROTEIN"/>
    <property type="match status" value="1"/>
</dbReference>
<reference evidence="3 4" key="1">
    <citation type="journal article" date="2019" name="Sci. Rep.">
        <title>Orb-weaving spider Araneus ventricosus genome elucidates the spidroin gene catalogue.</title>
        <authorList>
            <person name="Kono N."/>
            <person name="Nakamura H."/>
            <person name="Ohtoshi R."/>
            <person name="Moran D.A.P."/>
            <person name="Shinohara A."/>
            <person name="Yoshida Y."/>
            <person name="Fujiwara M."/>
            <person name="Mori M."/>
            <person name="Tomita M."/>
            <person name="Arakawa K."/>
        </authorList>
    </citation>
    <scope>NUCLEOTIDE SEQUENCE [LARGE SCALE GENOMIC DNA]</scope>
</reference>
<evidence type="ECO:0000256" key="2">
    <source>
        <dbReference type="SAM" id="MobiDB-lite"/>
    </source>
</evidence>
<evidence type="ECO:0000313" key="3">
    <source>
        <dbReference type="EMBL" id="GBM39208.1"/>
    </source>
</evidence>
<dbReference type="OrthoDB" id="2433005at2759"/>
<feature type="compositionally biased region" description="Basic and acidic residues" evidence="2">
    <location>
        <begin position="15"/>
        <end position="35"/>
    </location>
</feature>
<comment type="caution">
    <text evidence="3">The sequence shown here is derived from an EMBL/GenBank/DDBJ whole genome shotgun (WGS) entry which is preliminary data.</text>
</comment>
<organism evidence="3 4">
    <name type="scientific">Araneus ventricosus</name>
    <name type="common">Orbweaver spider</name>
    <name type="synonym">Epeira ventricosa</name>
    <dbReference type="NCBI Taxonomy" id="182803"/>
    <lineage>
        <taxon>Eukaryota</taxon>
        <taxon>Metazoa</taxon>
        <taxon>Ecdysozoa</taxon>
        <taxon>Arthropoda</taxon>
        <taxon>Chelicerata</taxon>
        <taxon>Arachnida</taxon>
        <taxon>Araneae</taxon>
        <taxon>Araneomorphae</taxon>
        <taxon>Entelegynae</taxon>
        <taxon>Araneoidea</taxon>
        <taxon>Araneidae</taxon>
        <taxon>Araneus</taxon>
    </lineage>
</organism>
<keyword evidence="4" id="KW-1185">Reference proteome</keyword>
<sequence>MLCIYYLCKKYERTGPIENKRGPDKKPKTSTREDSTNAGSSKKIDASTKVDSVKPTSEETSSDQRQDEENKEKLQDSQIDIKHQTPSQMASEKRISELEKNLNVLYAAKDSMPSIQIQKQINKLSDDLKKEKQSLKRKRQNAEYQRKHRTTKRTKLEEICHDNPDIKRKLTLRDSVGRPSLNVDQALFLKTIADIAIIGSAADAKRRSESIRSVKTLDDLTAELKKVGFTISRSGTYLLLLPRNSSTIEGKRHLTTVPVKLSRAQADYHRSHIDSQFAATSIRYLETLASILGPTQVFFLSQDDKARVPLGITAANKQAPILMHMEYRVCLPDHDWVISESHKLIPSVYAGIAIAPKMPGQSKAVGYSGSTFIAIRSGKHSSSTANTHAQDFETLLTLKELEELVKTEEGFIKPVIIVTVDGGPDENPRYQKVISFAINHFKKHDLDAIFIACNAPGRSAYNRVERRMAPLSRELSGLLLPHDHYGSHLDEKGRTIDEDMEQNNFAYAGKTLAEIWSSISIDSYPVTATYVDSGEPDFLDYDMDWYSKHVQESQYLLQTVKCKEKK</sequence>
<gene>
    <name evidence="3" type="ORF">AVEN_223827_1</name>
</gene>
<feature type="region of interest" description="Disordered" evidence="2">
    <location>
        <begin position="15"/>
        <end position="93"/>
    </location>
</feature>
<evidence type="ECO:0000313" key="4">
    <source>
        <dbReference type="Proteomes" id="UP000499080"/>
    </source>
</evidence>
<dbReference type="PANTHER" id="PTHR46954">
    <property type="entry name" value="C2H2-TYPE DOMAIN-CONTAINING PROTEIN"/>
    <property type="match status" value="1"/>
</dbReference>
<dbReference type="Proteomes" id="UP000499080">
    <property type="component" value="Unassembled WGS sequence"/>
</dbReference>
<feature type="coiled-coil region" evidence="1">
    <location>
        <begin position="118"/>
        <end position="145"/>
    </location>
</feature>
<feature type="compositionally biased region" description="Basic and acidic residues" evidence="2">
    <location>
        <begin position="42"/>
        <end position="52"/>
    </location>
</feature>
<protein>
    <submittedName>
        <fullName evidence="3">Uncharacterized protein</fullName>
    </submittedName>
</protein>
<dbReference type="EMBL" id="BGPR01000889">
    <property type="protein sequence ID" value="GBM39208.1"/>
    <property type="molecule type" value="Genomic_DNA"/>
</dbReference>
<dbReference type="AlphaFoldDB" id="A0A4Y2FEX7"/>
<proteinExistence type="predicted"/>
<evidence type="ECO:0000256" key="1">
    <source>
        <dbReference type="SAM" id="Coils"/>
    </source>
</evidence>
<feature type="compositionally biased region" description="Basic and acidic residues" evidence="2">
    <location>
        <begin position="62"/>
        <end position="83"/>
    </location>
</feature>